<dbReference type="AlphaFoldDB" id="A0A0E9R804"/>
<protein>
    <submittedName>
        <fullName evidence="1">Uncharacterized protein</fullName>
    </submittedName>
</protein>
<sequence length="39" mass="4489">MFLPPPPQLKFCSFFNEGQKYIGRMLIAATLKVKSNEML</sequence>
<organism evidence="1">
    <name type="scientific">Anguilla anguilla</name>
    <name type="common">European freshwater eel</name>
    <name type="synonym">Muraena anguilla</name>
    <dbReference type="NCBI Taxonomy" id="7936"/>
    <lineage>
        <taxon>Eukaryota</taxon>
        <taxon>Metazoa</taxon>
        <taxon>Chordata</taxon>
        <taxon>Craniata</taxon>
        <taxon>Vertebrata</taxon>
        <taxon>Euteleostomi</taxon>
        <taxon>Actinopterygii</taxon>
        <taxon>Neopterygii</taxon>
        <taxon>Teleostei</taxon>
        <taxon>Anguilliformes</taxon>
        <taxon>Anguillidae</taxon>
        <taxon>Anguilla</taxon>
    </lineage>
</organism>
<proteinExistence type="predicted"/>
<accession>A0A0E9R804</accession>
<evidence type="ECO:0000313" key="1">
    <source>
        <dbReference type="EMBL" id="JAH24625.1"/>
    </source>
</evidence>
<reference evidence="1" key="2">
    <citation type="journal article" date="2015" name="Fish Shellfish Immunol.">
        <title>Early steps in the European eel (Anguilla anguilla)-Vibrio vulnificus interaction in the gills: Role of the RtxA13 toxin.</title>
        <authorList>
            <person name="Callol A."/>
            <person name="Pajuelo D."/>
            <person name="Ebbesson L."/>
            <person name="Teles M."/>
            <person name="MacKenzie S."/>
            <person name="Amaro C."/>
        </authorList>
    </citation>
    <scope>NUCLEOTIDE SEQUENCE</scope>
</reference>
<reference evidence="1" key="1">
    <citation type="submission" date="2014-11" db="EMBL/GenBank/DDBJ databases">
        <authorList>
            <person name="Amaro Gonzalez C."/>
        </authorList>
    </citation>
    <scope>NUCLEOTIDE SEQUENCE</scope>
</reference>
<name>A0A0E9R804_ANGAN</name>
<dbReference type="EMBL" id="GBXM01083952">
    <property type="protein sequence ID" value="JAH24625.1"/>
    <property type="molecule type" value="Transcribed_RNA"/>
</dbReference>